<dbReference type="InterPro" id="IPR000571">
    <property type="entry name" value="Znf_CCCH"/>
</dbReference>
<dbReference type="SMART" id="SM00356">
    <property type="entry name" value="ZnF_C3H1"/>
    <property type="match status" value="2"/>
</dbReference>
<sequence length="699" mass="77411">MQAYIGSYADARDPDQRGRSIQVGGLSSPLRPMTSAAFNFATPSSAFHSAPTGHQKAAPPRSSPTSVANDDFCLPCSAAAPIRASRGRHSPSEDRPPTPISSYGNADGGGGHPTPQNLRDNPERLAKVKTEMCHYYEEGGARACPYGANCNYAHGKQELKFRYTTLRLMESSGQIVNANTYLARPCMTWVSTGACPFGRRCGSIHDPSISGPLECPSWLPAATANTNAQVIIDRLATHRESAVHQENSLIPQSIWENCRPSISRVFPRSIQLVSDSDVEQGWVDWADAYALVCNERVPVFSGEGRHAINAPSKKLSHLQKMCIVRLMRKEGIPSSQLHRDYVFAATHSIHSELCMILQTRYFVLLDVNFTNAAEVSRDAVVEEISYEEYRARTTPWSTAGMLYNPSKFVTAHEVAFAPKGEHCANVSIWFDTLPIKLEQSQIKRSRRLKQKKKAQIRNEHTCPNANGALISRTSSADFPTGPPDIEPFVPMLPAENDSESQNLIMAIFEHRIDSMILQNCSFVNCEQVQELLAREMQLAKTFEAMNMFHEKWTWPKREGMGHVTISTKAPPGNIMPYIPLKNSMKSPCVHIWSTFVKAIGGSNVDDGPSKRLSVFRSIDGSIPRTSFGGSAKLPHIFSNASAKASSTKNDATWKEILLGVPENGRWETALRLHDKKRDGSFDHTTIRNMPLSTIPFVQT</sequence>
<dbReference type="SUPFAM" id="SSF90229">
    <property type="entry name" value="CCCH zinc finger"/>
    <property type="match status" value="1"/>
</dbReference>
<keyword evidence="2" id="KW-0677">Repeat</keyword>
<evidence type="ECO:0000259" key="7">
    <source>
        <dbReference type="PROSITE" id="PS50103"/>
    </source>
</evidence>
<dbReference type="Pfam" id="PF00642">
    <property type="entry name" value="zf-CCCH"/>
    <property type="match status" value="1"/>
</dbReference>
<evidence type="ECO:0000256" key="1">
    <source>
        <dbReference type="ARBA" id="ARBA00022723"/>
    </source>
</evidence>
<dbReference type="PANTHER" id="PTHR12547">
    <property type="entry name" value="CCCH ZINC FINGER/TIS11-RELATED"/>
    <property type="match status" value="1"/>
</dbReference>
<accession>A0ABD3NS93</accession>
<dbReference type="InterPro" id="IPR045877">
    <property type="entry name" value="ZFP36-like"/>
</dbReference>
<feature type="domain" description="C3H1-type" evidence="7">
    <location>
        <begin position="127"/>
        <end position="157"/>
    </location>
</feature>
<proteinExistence type="predicted"/>
<feature type="region of interest" description="Disordered" evidence="6">
    <location>
        <begin position="1"/>
        <end position="66"/>
    </location>
</feature>
<comment type="caution">
    <text evidence="8">The sequence shown here is derived from an EMBL/GenBank/DDBJ whole genome shotgun (WGS) entry which is preliminary data.</text>
</comment>
<dbReference type="InterPro" id="IPR036855">
    <property type="entry name" value="Znf_CCCH_sf"/>
</dbReference>
<feature type="zinc finger region" description="C3H1-type" evidence="5">
    <location>
        <begin position="127"/>
        <end position="157"/>
    </location>
</feature>
<evidence type="ECO:0000256" key="3">
    <source>
        <dbReference type="ARBA" id="ARBA00022771"/>
    </source>
</evidence>
<dbReference type="PROSITE" id="PS50103">
    <property type="entry name" value="ZF_C3H1"/>
    <property type="match status" value="2"/>
</dbReference>
<evidence type="ECO:0000256" key="4">
    <source>
        <dbReference type="ARBA" id="ARBA00022833"/>
    </source>
</evidence>
<evidence type="ECO:0000313" key="8">
    <source>
        <dbReference type="EMBL" id="KAL3778136.1"/>
    </source>
</evidence>
<evidence type="ECO:0000256" key="2">
    <source>
        <dbReference type="ARBA" id="ARBA00022737"/>
    </source>
</evidence>
<dbReference type="AlphaFoldDB" id="A0ABD3NS93"/>
<evidence type="ECO:0000313" key="9">
    <source>
        <dbReference type="Proteomes" id="UP001530315"/>
    </source>
</evidence>
<protein>
    <recommendedName>
        <fullName evidence="7">C3H1-type domain-containing protein</fullName>
    </recommendedName>
</protein>
<organism evidence="8 9">
    <name type="scientific">Stephanodiscus triporus</name>
    <dbReference type="NCBI Taxonomy" id="2934178"/>
    <lineage>
        <taxon>Eukaryota</taxon>
        <taxon>Sar</taxon>
        <taxon>Stramenopiles</taxon>
        <taxon>Ochrophyta</taxon>
        <taxon>Bacillariophyta</taxon>
        <taxon>Coscinodiscophyceae</taxon>
        <taxon>Thalassiosirophycidae</taxon>
        <taxon>Stephanodiscales</taxon>
        <taxon>Stephanodiscaceae</taxon>
        <taxon>Stephanodiscus</taxon>
    </lineage>
</organism>
<keyword evidence="9" id="KW-1185">Reference proteome</keyword>
<feature type="domain" description="C3H1-type" evidence="7">
    <location>
        <begin position="180"/>
        <end position="208"/>
    </location>
</feature>
<evidence type="ECO:0000256" key="6">
    <source>
        <dbReference type="SAM" id="MobiDB-lite"/>
    </source>
</evidence>
<evidence type="ECO:0000256" key="5">
    <source>
        <dbReference type="PROSITE-ProRule" id="PRU00723"/>
    </source>
</evidence>
<dbReference type="PANTHER" id="PTHR12547:SF18">
    <property type="entry name" value="PROTEIN TIS11"/>
    <property type="match status" value="1"/>
</dbReference>
<reference evidence="8 9" key="1">
    <citation type="submission" date="2024-10" db="EMBL/GenBank/DDBJ databases">
        <title>Updated reference genomes for cyclostephanoid diatoms.</title>
        <authorList>
            <person name="Roberts W.R."/>
            <person name="Alverson A.J."/>
        </authorList>
    </citation>
    <scope>NUCLEOTIDE SEQUENCE [LARGE SCALE GENOMIC DNA]</scope>
    <source>
        <strain evidence="8 9">AJA276-08</strain>
    </source>
</reference>
<dbReference type="Gene3D" id="4.10.1000.10">
    <property type="entry name" value="Zinc finger, CCCH-type"/>
    <property type="match status" value="1"/>
</dbReference>
<keyword evidence="4 5" id="KW-0862">Zinc</keyword>
<feature type="region of interest" description="Disordered" evidence="6">
    <location>
        <begin position="83"/>
        <end position="121"/>
    </location>
</feature>
<dbReference type="GO" id="GO:0008270">
    <property type="term" value="F:zinc ion binding"/>
    <property type="evidence" value="ECO:0007669"/>
    <property type="project" value="UniProtKB-KW"/>
</dbReference>
<gene>
    <name evidence="8" type="ORF">ACHAW5_003144</name>
</gene>
<feature type="zinc finger region" description="C3H1-type" evidence="5">
    <location>
        <begin position="180"/>
        <end position="208"/>
    </location>
</feature>
<dbReference type="EMBL" id="JALLAZ020001238">
    <property type="protein sequence ID" value="KAL3778136.1"/>
    <property type="molecule type" value="Genomic_DNA"/>
</dbReference>
<name>A0ABD3NS93_9STRA</name>
<keyword evidence="3 5" id="KW-0863">Zinc-finger</keyword>
<dbReference type="Proteomes" id="UP001530315">
    <property type="component" value="Unassembled WGS sequence"/>
</dbReference>
<keyword evidence="1 5" id="KW-0479">Metal-binding</keyword>